<proteinExistence type="inferred from homology"/>
<dbReference type="NCBIfam" id="NF004076">
    <property type="entry name" value="PRK05581.1-4"/>
    <property type="match status" value="1"/>
</dbReference>
<dbReference type="Pfam" id="PF00834">
    <property type="entry name" value="Ribul_P_3_epim"/>
    <property type="match status" value="1"/>
</dbReference>
<feature type="binding site" evidence="10">
    <location>
        <begin position="174"/>
        <end position="176"/>
    </location>
    <ligand>
        <name>substrate</name>
    </ligand>
</feature>
<evidence type="ECO:0000256" key="13">
    <source>
        <dbReference type="PIRSR" id="PIRSR001461-2"/>
    </source>
</evidence>
<dbReference type="EC" id="5.1.3.1" evidence="7 10"/>
<reference evidence="15 16" key="1">
    <citation type="submission" date="2013-12" db="EMBL/GenBank/DDBJ databases">
        <title>Draft genome sequence of Caloranaerobacter sp. H53214.</title>
        <authorList>
            <person name="Jiang L.J."/>
            <person name="Shao Z.Z."/>
            <person name="Long M.N."/>
        </authorList>
    </citation>
    <scope>NUCLEOTIDE SEQUENCE [LARGE SCALE GENOMIC DNA]</scope>
    <source>
        <strain evidence="15 16">H53214</strain>
    </source>
</reference>
<feature type="binding site" evidence="14">
    <location>
        <position position="176"/>
    </location>
    <ligand>
        <name>substrate</name>
    </ligand>
</feature>
<keyword evidence="10 11" id="KW-0119">Carbohydrate metabolism</keyword>
<dbReference type="GO" id="GO:0004750">
    <property type="term" value="F:D-ribulose-phosphate 3-epimerase activity"/>
    <property type="evidence" value="ECO:0007669"/>
    <property type="project" value="UniProtKB-UniRule"/>
</dbReference>
<feature type="binding site" evidence="10 13">
    <location>
        <position position="174"/>
    </location>
    <ligand>
        <name>a divalent metal cation</name>
        <dbReference type="ChEBI" id="CHEBI:60240"/>
    </ligand>
</feature>
<dbReference type="PROSITE" id="PS01086">
    <property type="entry name" value="RIBUL_P_3_EPIMER_2"/>
    <property type="match status" value="1"/>
</dbReference>
<dbReference type="GO" id="GO:0046872">
    <property type="term" value="F:metal ion binding"/>
    <property type="evidence" value="ECO:0007669"/>
    <property type="project" value="UniProtKB-UniRule"/>
</dbReference>
<dbReference type="GO" id="GO:0019323">
    <property type="term" value="P:pentose catabolic process"/>
    <property type="evidence" value="ECO:0007669"/>
    <property type="project" value="UniProtKB-UniRule"/>
</dbReference>
<organism evidence="15 16">
    <name type="scientific">Caloranaerobacter azorensis H53214</name>
    <dbReference type="NCBI Taxonomy" id="1156417"/>
    <lineage>
        <taxon>Bacteria</taxon>
        <taxon>Bacillati</taxon>
        <taxon>Bacillota</taxon>
        <taxon>Tissierellia</taxon>
        <taxon>Tissierellales</taxon>
        <taxon>Thermohalobacteraceae</taxon>
        <taxon>Caloranaerobacter</taxon>
    </lineage>
</organism>
<evidence type="ECO:0000256" key="4">
    <source>
        <dbReference type="ARBA" id="ARBA00001947"/>
    </source>
</evidence>
<dbReference type="InterPro" id="IPR000056">
    <property type="entry name" value="Ribul_P_3_epim-like"/>
</dbReference>
<comment type="cofactor">
    <cofactor evidence="2">
        <name>Mn(2+)</name>
        <dbReference type="ChEBI" id="CHEBI:29035"/>
    </cofactor>
</comment>
<comment type="caution">
    <text evidence="15">The sequence shown here is derived from an EMBL/GenBank/DDBJ whole genome shotgun (WGS) entry which is preliminary data.</text>
</comment>
<keyword evidence="13" id="KW-0464">Manganese</keyword>
<feature type="binding site" evidence="10 14">
    <location>
        <position position="65"/>
    </location>
    <ligand>
        <name>substrate</name>
    </ligand>
</feature>
<dbReference type="PIRSF" id="PIRSF001461">
    <property type="entry name" value="RPE"/>
    <property type="match status" value="1"/>
</dbReference>
<feature type="binding site" evidence="10 14">
    <location>
        <begin position="141"/>
        <end position="144"/>
    </location>
    <ligand>
        <name>substrate</name>
    </ligand>
</feature>
<feature type="binding site" evidence="10 13">
    <location>
        <position position="34"/>
    </location>
    <ligand>
        <name>a divalent metal cation</name>
        <dbReference type="ChEBI" id="CHEBI:60240"/>
    </ligand>
</feature>
<dbReference type="SUPFAM" id="SSF51366">
    <property type="entry name" value="Ribulose-phoshate binding barrel"/>
    <property type="match status" value="1"/>
</dbReference>
<keyword evidence="8 10" id="KW-0479">Metal-binding</keyword>
<feature type="binding site" evidence="10 13">
    <location>
        <position position="32"/>
    </location>
    <ligand>
        <name>a divalent metal cation</name>
        <dbReference type="ChEBI" id="CHEBI:60240"/>
    </ligand>
</feature>
<comment type="similarity">
    <text evidence="6 10 11">Belongs to the ribulose-phosphate 3-epimerase family.</text>
</comment>
<dbReference type="Gene3D" id="3.20.20.70">
    <property type="entry name" value="Aldolase class I"/>
    <property type="match status" value="1"/>
</dbReference>
<dbReference type="FunFam" id="3.20.20.70:FF:000004">
    <property type="entry name" value="Ribulose-phosphate 3-epimerase"/>
    <property type="match status" value="1"/>
</dbReference>
<evidence type="ECO:0000256" key="14">
    <source>
        <dbReference type="PIRSR" id="PIRSR001461-3"/>
    </source>
</evidence>
<evidence type="ECO:0000256" key="7">
    <source>
        <dbReference type="ARBA" id="ARBA00013188"/>
    </source>
</evidence>
<comment type="catalytic activity">
    <reaction evidence="1 10 11">
        <text>D-ribulose 5-phosphate = D-xylulose 5-phosphate</text>
        <dbReference type="Rhea" id="RHEA:13677"/>
        <dbReference type="ChEBI" id="CHEBI:57737"/>
        <dbReference type="ChEBI" id="CHEBI:58121"/>
        <dbReference type="EC" id="5.1.3.1"/>
    </reaction>
</comment>
<dbReference type="InterPro" id="IPR026019">
    <property type="entry name" value="Ribul_P_3_epim"/>
</dbReference>
<evidence type="ECO:0000256" key="3">
    <source>
        <dbReference type="ARBA" id="ARBA00001941"/>
    </source>
</evidence>
<evidence type="ECO:0000313" key="15">
    <source>
        <dbReference type="EMBL" id="KGG81122.1"/>
    </source>
</evidence>
<gene>
    <name evidence="10" type="primary">rpe</name>
    <name evidence="15" type="ORF">Y919_02310</name>
</gene>
<evidence type="ECO:0000256" key="8">
    <source>
        <dbReference type="ARBA" id="ARBA00022723"/>
    </source>
</evidence>
<keyword evidence="13" id="KW-0170">Cobalt</keyword>
<dbReference type="PANTHER" id="PTHR11749">
    <property type="entry name" value="RIBULOSE-5-PHOSPHATE-3-EPIMERASE"/>
    <property type="match status" value="1"/>
</dbReference>
<dbReference type="NCBIfam" id="TIGR01163">
    <property type="entry name" value="rpe"/>
    <property type="match status" value="1"/>
</dbReference>
<dbReference type="PROSITE" id="PS01085">
    <property type="entry name" value="RIBUL_P_3_EPIMER_1"/>
    <property type="match status" value="1"/>
</dbReference>
<protein>
    <recommendedName>
        <fullName evidence="7 10">Ribulose-phosphate 3-epimerase</fullName>
        <ecNumber evidence="7 10">5.1.3.1</ecNumber>
    </recommendedName>
</protein>
<feature type="active site" description="Proton acceptor" evidence="10 12">
    <location>
        <position position="34"/>
    </location>
</feature>
<keyword evidence="13" id="KW-0862">Zinc</keyword>
<evidence type="ECO:0000256" key="11">
    <source>
        <dbReference type="PIRNR" id="PIRNR001461"/>
    </source>
</evidence>
<comment type="cofactor">
    <cofactor evidence="3">
        <name>Co(2+)</name>
        <dbReference type="ChEBI" id="CHEBI:48828"/>
    </cofactor>
</comment>
<dbReference type="CDD" id="cd00429">
    <property type="entry name" value="RPE"/>
    <property type="match status" value="1"/>
</dbReference>
<feature type="active site" description="Proton donor" evidence="10 12">
    <location>
        <position position="174"/>
    </location>
</feature>
<dbReference type="EMBL" id="AZTB01000006">
    <property type="protein sequence ID" value="KGG81122.1"/>
    <property type="molecule type" value="Genomic_DNA"/>
</dbReference>
<comment type="pathway">
    <text evidence="10">Carbohydrate degradation.</text>
</comment>
<evidence type="ECO:0000256" key="9">
    <source>
        <dbReference type="ARBA" id="ARBA00023235"/>
    </source>
</evidence>
<evidence type="ECO:0000256" key="5">
    <source>
        <dbReference type="ARBA" id="ARBA00001954"/>
    </source>
</evidence>
<name>A0A096BJU8_9FIRM</name>
<comment type="function">
    <text evidence="10">Catalyzes the reversible epimerization of D-ribulose 5-phosphate to D-xylulose 5-phosphate.</text>
</comment>
<dbReference type="STRING" id="1156417.Y919_02310"/>
<dbReference type="HAMAP" id="MF_02227">
    <property type="entry name" value="RPE"/>
    <property type="match status" value="1"/>
</dbReference>
<evidence type="ECO:0000256" key="1">
    <source>
        <dbReference type="ARBA" id="ARBA00001782"/>
    </source>
</evidence>
<dbReference type="AlphaFoldDB" id="A0A096BJU8"/>
<accession>A0A096BJU8</accession>
<dbReference type="InterPro" id="IPR013785">
    <property type="entry name" value="Aldolase_TIM"/>
</dbReference>
<comment type="cofactor">
    <cofactor evidence="4">
        <name>Zn(2+)</name>
        <dbReference type="ChEBI" id="CHEBI:29105"/>
    </cofactor>
</comment>
<evidence type="ECO:0000256" key="12">
    <source>
        <dbReference type="PIRSR" id="PIRSR001461-1"/>
    </source>
</evidence>
<keyword evidence="9 10" id="KW-0413">Isomerase</keyword>
<comment type="cofactor">
    <cofactor evidence="5">
        <name>Fe(2+)</name>
        <dbReference type="ChEBI" id="CHEBI:29033"/>
    </cofactor>
</comment>
<dbReference type="GO" id="GO:0006098">
    <property type="term" value="P:pentose-phosphate shunt"/>
    <property type="evidence" value="ECO:0007669"/>
    <property type="project" value="UniProtKB-UniRule"/>
</dbReference>
<evidence type="ECO:0000256" key="2">
    <source>
        <dbReference type="ARBA" id="ARBA00001936"/>
    </source>
</evidence>
<evidence type="ECO:0000313" key="16">
    <source>
        <dbReference type="Proteomes" id="UP000029622"/>
    </source>
</evidence>
<dbReference type="RefSeq" id="WP_035162021.1">
    <property type="nucleotide sequence ID" value="NZ_AZTB01000006.1"/>
</dbReference>
<evidence type="ECO:0000256" key="10">
    <source>
        <dbReference type="HAMAP-Rule" id="MF_02227"/>
    </source>
</evidence>
<feature type="binding site" evidence="10 14">
    <location>
        <begin position="196"/>
        <end position="197"/>
    </location>
    <ligand>
        <name>substrate</name>
    </ligand>
</feature>
<feature type="binding site" evidence="10 14">
    <location>
        <position position="7"/>
    </location>
    <ligand>
        <name>substrate</name>
    </ligand>
</feature>
<sequence length="220" mass="24279">MVKIAPSILSADFSRLGEDIKKAEKGGADLIHLDVMDGRFVPNITIGPPVIKNLRSVTKLPFDVHLMIEEPERYIKEFVDSGADIITVHQEATLHLHRTIQQIKSYGIKAGVALNPSTPLSTIEYIIEDIDMVLIMTVNPGFGGQKFINNIGMKIRKLRDLINEKNLNIDIEVDGGIKLENAESVVRCGANVLVAGSAVFNSSDVAETIRKFKQVVTLQY</sequence>
<feature type="binding site" evidence="10 13">
    <location>
        <position position="65"/>
    </location>
    <ligand>
        <name>a divalent metal cation</name>
        <dbReference type="ChEBI" id="CHEBI:60240"/>
    </ligand>
</feature>
<evidence type="ECO:0000256" key="6">
    <source>
        <dbReference type="ARBA" id="ARBA00009541"/>
    </source>
</evidence>
<dbReference type="InterPro" id="IPR011060">
    <property type="entry name" value="RibuloseP-bd_barrel"/>
</dbReference>
<comment type="cofactor">
    <cofactor evidence="10 13">
        <name>a divalent metal cation</name>
        <dbReference type="ChEBI" id="CHEBI:60240"/>
    </cofactor>
    <text evidence="10 13">Binds 1 divalent metal cation per subunit.</text>
</comment>
<dbReference type="GO" id="GO:0005737">
    <property type="term" value="C:cytoplasm"/>
    <property type="evidence" value="ECO:0007669"/>
    <property type="project" value="UniProtKB-ARBA"/>
</dbReference>
<dbReference type="Proteomes" id="UP000029622">
    <property type="component" value="Unassembled WGS sequence"/>
</dbReference>